<accession>A0A5S4EZ13</accession>
<dbReference type="EMBL" id="VCKX01000633">
    <property type="protein sequence ID" value="TMR08813.1"/>
    <property type="molecule type" value="Genomic_DNA"/>
</dbReference>
<sequence length="215" mass="24603">MGVYDRWHKSHPRDGDKPCREHSRGKTMLYPTTDHLQGDRWQVRWRDGTGQQCKRNFPKKAGTDPETCAEAFDAQRRADESRGEWIDPRLGRTPFRDYAPTWIKARLHKPGTTETYDRHLRNHINPAFGGLGLAAIRPTTVQQWVKDLQVIKGLAPSTIETIYVIFASIMRGAVRDGYLRKTPCVDIRLPEVGKTTVRLLTPEQVISLAPFSARE</sequence>
<dbReference type="InterPro" id="IPR010998">
    <property type="entry name" value="Integrase_recombinase_N"/>
</dbReference>
<dbReference type="Proteomes" id="UP000306628">
    <property type="component" value="Unassembled WGS sequence"/>
</dbReference>
<dbReference type="InterPro" id="IPR011010">
    <property type="entry name" value="DNA_brk_join_enz"/>
</dbReference>
<dbReference type="RefSeq" id="WP_138699043.1">
    <property type="nucleotide sequence ID" value="NZ_JBHSAZ010000016.1"/>
</dbReference>
<dbReference type="InterPro" id="IPR044068">
    <property type="entry name" value="CB"/>
</dbReference>
<dbReference type="PROSITE" id="PS51900">
    <property type="entry name" value="CB"/>
    <property type="match status" value="1"/>
</dbReference>
<keyword evidence="1 2" id="KW-0238">DNA-binding</keyword>
<proteinExistence type="predicted"/>
<evidence type="ECO:0000256" key="1">
    <source>
        <dbReference type="ARBA" id="ARBA00023125"/>
    </source>
</evidence>
<dbReference type="InterPro" id="IPR004107">
    <property type="entry name" value="Integrase_SAM-like_N"/>
</dbReference>
<feature type="region of interest" description="Disordered" evidence="3">
    <location>
        <begin position="1"/>
        <end position="25"/>
    </location>
</feature>
<feature type="compositionally biased region" description="Basic and acidic residues" evidence="3">
    <location>
        <begin position="12"/>
        <end position="24"/>
    </location>
</feature>
<dbReference type="GO" id="GO:0003677">
    <property type="term" value="F:DNA binding"/>
    <property type="evidence" value="ECO:0007669"/>
    <property type="project" value="UniProtKB-UniRule"/>
</dbReference>
<protein>
    <submittedName>
        <fullName evidence="5">Site-specific integrase</fullName>
    </submittedName>
</protein>
<evidence type="ECO:0000256" key="3">
    <source>
        <dbReference type="SAM" id="MobiDB-lite"/>
    </source>
</evidence>
<dbReference type="OrthoDB" id="1822491at2"/>
<evidence type="ECO:0000259" key="4">
    <source>
        <dbReference type="PROSITE" id="PS51900"/>
    </source>
</evidence>
<dbReference type="GO" id="GO:0015074">
    <property type="term" value="P:DNA integration"/>
    <property type="evidence" value="ECO:0007669"/>
    <property type="project" value="InterPro"/>
</dbReference>
<reference evidence="5 6" key="1">
    <citation type="submission" date="2019-05" db="EMBL/GenBank/DDBJ databases">
        <title>Draft genome sequence of Nonomuraea zeae DSM 100528.</title>
        <authorList>
            <person name="Saricaoglu S."/>
            <person name="Isik K."/>
        </authorList>
    </citation>
    <scope>NUCLEOTIDE SEQUENCE [LARGE SCALE GENOMIC DNA]</scope>
    <source>
        <strain evidence="5 6">DSM 100528</strain>
    </source>
</reference>
<evidence type="ECO:0000313" key="5">
    <source>
        <dbReference type="EMBL" id="TMR08813.1"/>
    </source>
</evidence>
<comment type="caution">
    <text evidence="5">The sequence shown here is derived from an EMBL/GenBank/DDBJ whole genome shotgun (WGS) entry which is preliminary data.</text>
</comment>
<organism evidence="5 6">
    <name type="scientific">Nonomuraea zeae</name>
    <dbReference type="NCBI Taxonomy" id="1642303"/>
    <lineage>
        <taxon>Bacteria</taxon>
        <taxon>Bacillati</taxon>
        <taxon>Actinomycetota</taxon>
        <taxon>Actinomycetes</taxon>
        <taxon>Streptosporangiales</taxon>
        <taxon>Streptosporangiaceae</taxon>
        <taxon>Nonomuraea</taxon>
    </lineage>
</organism>
<dbReference type="Pfam" id="PF14659">
    <property type="entry name" value="Phage_int_SAM_3"/>
    <property type="match status" value="1"/>
</dbReference>
<gene>
    <name evidence="5" type="ORF">ETD85_61975</name>
</gene>
<evidence type="ECO:0000256" key="2">
    <source>
        <dbReference type="PROSITE-ProRule" id="PRU01248"/>
    </source>
</evidence>
<name>A0A5S4EZ13_9ACTN</name>
<dbReference type="AlphaFoldDB" id="A0A5S4EZ13"/>
<feature type="domain" description="Core-binding (CB)" evidence="4">
    <location>
        <begin position="93"/>
        <end position="174"/>
    </location>
</feature>
<evidence type="ECO:0000313" key="6">
    <source>
        <dbReference type="Proteomes" id="UP000306628"/>
    </source>
</evidence>
<dbReference type="Gene3D" id="1.10.150.130">
    <property type="match status" value="1"/>
</dbReference>
<keyword evidence="6" id="KW-1185">Reference proteome</keyword>
<dbReference type="SUPFAM" id="SSF56349">
    <property type="entry name" value="DNA breaking-rejoining enzymes"/>
    <property type="match status" value="1"/>
</dbReference>